<name>A0ACC0MP87_RHOML</name>
<gene>
    <name evidence="1" type="ORF">RHMOL_Rhmol08G0173500</name>
</gene>
<dbReference type="EMBL" id="CM046395">
    <property type="protein sequence ID" value="KAI8542868.1"/>
    <property type="molecule type" value="Genomic_DNA"/>
</dbReference>
<organism evidence="1 2">
    <name type="scientific">Rhododendron molle</name>
    <name type="common">Chinese azalea</name>
    <name type="synonym">Azalea mollis</name>
    <dbReference type="NCBI Taxonomy" id="49168"/>
    <lineage>
        <taxon>Eukaryota</taxon>
        <taxon>Viridiplantae</taxon>
        <taxon>Streptophyta</taxon>
        <taxon>Embryophyta</taxon>
        <taxon>Tracheophyta</taxon>
        <taxon>Spermatophyta</taxon>
        <taxon>Magnoliopsida</taxon>
        <taxon>eudicotyledons</taxon>
        <taxon>Gunneridae</taxon>
        <taxon>Pentapetalae</taxon>
        <taxon>asterids</taxon>
        <taxon>Ericales</taxon>
        <taxon>Ericaceae</taxon>
        <taxon>Ericoideae</taxon>
        <taxon>Rhodoreae</taxon>
        <taxon>Rhododendron</taxon>
    </lineage>
</organism>
<evidence type="ECO:0000313" key="1">
    <source>
        <dbReference type="EMBL" id="KAI8542868.1"/>
    </source>
</evidence>
<proteinExistence type="predicted"/>
<sequence>MELKGAHEVKSVIKVEEICAICEMAGHSTSECFNIPALKNVLNSMSPKEVSAIQRFEPYPNTFNQAQRQHPALRWNQPQEVGQFQGPQPVQNQTWRSPQNFGPPRFQQNQGPPGFNPSGFSQGQSSQGQGQFQSPPPQSRSWEDSMQSFFQSQTAMSEQNTQAIADLRTQMGKLATSVGLLQQERGKFPAQPLANPQGQNLVGSSSVSLPEQAKSIITLRSGKVVDNAQVEPPVPTFLKTAPEPTSSTSDGESPKQAPREMANIPIGSQVSPVPAPYPQRRSFLRNK</sequence>
<comment type="caution">
    <text evidence="1">The sequence shown here is derived from an EMBL/GenBank/DDBJ whole genome shotgun (WGS) entry which is preliminary data.</text>
</comment>
<reference evidence="1" key="1">
    <citation type="submission" date="2022-02" db="EMBL/GenBank/DDBJ databases">
        <title>Plant Genome Project.</title>
        <authorList>
            <person name="Zhang R.-G."/>
        </authorList>
    </citation>
    <scope>NUCLEOTIDE SEQUENCE</scope>
    <source>
        <strain evidence="1">AT1</strain>
    </source>
</reference>
<accession>A0ACC0MP87</accession>
<dbReference type="Proteomes" id="UP001062846">
    <property type="component" value="Chromosome 8"/>
</dbReference>
<protein>
    <submittedName>
        <fullName evidence="1">Uncharacterized protein</fullName>
    </submittedName>
</protein>
<evidence type="ECO:0000313" key="2">
    <source>
        <dbReference type="Proteomes" id="UP001062846"/>
    </source>
</evidence>
<keyword evidence="2" id="KW-1185">Reference proteome</keyword>